<evidence type="ECO:0000313" key="3">
    <source>
        <dbReference type="Proteomes" id="UP000236413"/>
    </source>
</evidence>
<organism evidence="2 3">
    <name type="scientific">Chryseobacterium viscerum</name>
    <dbReference type="NCBI Taxonomy" id="1037377"/>
    <lineage>
        <taxon>Bacteria</taxon>
        <taxon>Pseudomonadati</taxon>
        <taxon>Bacteroidota</taxon>
        <taxon>Flavobacteriia</taxon>
        <taxon>Flavobacteriales</taxon>
        <taxon>Weeksellaceae</taxon>
        <taxon>Chryseobacterium group</taxon>
        <taxon>Chryseobacterium</taxon>
    </lineage>
</organism>
<dbReference type="RefSeq" id="WP_103234829.1">
    <property type="nucleotide sequence ID" value="NZ_PPEG02000002.1"/>
</dbReference>
<reference evidence="2 3" key="1">
    <citation type="submission" date="2018-04" db="EMBL/GenBank/DDBJ databases">
        <title>Chryseobacterium oncorhynchi 701B-08T from rainbow trout, and Chryseobacterium viscerum 687B-08T from diseased fish.</title>
        <authorList>
            <person name="Jeong J.-J."/>
            <person name="Lee Y.J."/>
            <person name="Pathiraja D."/>
            <person name="Park B."/>
            <person name="Choi I.-G."/>
            <person name="Kim K.D."/>
        </authorList>
    </citation>
    <scope>NUCLEOTIDE SEQUENCE [LARGE SCALE GENOMIC DNA]</scope>
    <source>
        <strain evidence="2 3">687B-08</strain>
    </source>
</reference>
<sequence>MKYKLAAAGILAFLSVSTLNAQEQEQGGQDKSLYIKGNAVFAPLGILNVGVEKQIAPRYTLQGDVFISPWKSFSGHKLQFYSVSAEGRYYFNEAFKHWYVGANVAFAAYSASKWNYWNDKTFENWNGEILTNSNLYQKGYSVMLGVTVGYQFQLAERWNLDIYATAGTSQGFYKGYDKTTGRRYDSAEKFNKSGEIIPYRGGIMISYKLK</sequence>
<dbReference type="InterPro" id="IPR021958">
    <property type="entry name" value="DUF3575"/>
</dbReference>
<accession>A0A316WQV0</accession>
<dbReference type="Proteomes" id="UP000236413">
    <property type="component" value="Unassembled WGS sequence"/>
</dbReference>
<dbReference type="EMBL" id="PPEG02000002">
    <property type="protein sequence ID" value="PWN63792.1"/>
    <property type="molecule type" value="Genomic_DNA"/>
</dbReference>
<keyword evidence="1" id="KW-0732">Signal</keyword>
<feature type="chain" id="PRO_5016251697" evidence="1">
    <location>
        <begin position="22"/>
        <end position="210"/>
    </location>
</feature>
<evidence type="ECO:0000256" key="1">
    <source>
        <dbReference type="SAM" id="SignalP"/>
    </source>
</evidence>
<evidence type="ECO:0000313" key="2">
    <source>
        <dbReference type="EMBL" id="PWN63792.1"/>
    </source>
</evidence>
<gene>
    <name evidence="2" type="ORF">C1634_004130</name>
</gene>
<protein>
    <submittedName>
        <fullName evidence="2">DUF3575 domain-containing protein</fullName>
    </submittedName>
</protein>
<name>A0A316WQV0_9FLAO</name>
<proteinExistence type="predicted"/>
<feature type="signal peptide" evidence="1">
    <location>
        <begin position="1"/>
        <end position="21"/>
    </location>
</feature>
<dbReference type="Pfam" id="PF12099">
    <property type="entry name" value="DUF3575"/>
    <property type="match status" value="1"/>
</dbReference>
<comment type="caution">
    <text evidence="2">The sequence shown here is derived from an EMBL/GenBank/DDBJ whole genome shotgun (WGS) entry which is preliminary data.</text>
</comment>
<dbReference type="AlphaFoldDB" id="A0A316WQV0"/>